<dbReference type="InterPro" id="IPR046342">
    <property type="entry name" value="CBS_dom_sf"/>
</dbReference>
<dbReference type="PANTHER" id="PTHR22777:SF17">
    <property type="entry name" value="UPF0053 PROTEIN SLL0260"/>
    <property type="match status" value="1"/>
</dbReference>
<evidence type="ECO:0000256" key="2">
    <source>
        <dbReference type="ARBA" id="ARBA00022692"/>
    </source>
</evidence>
<sequence length="346" mass="39263">MFIAIVFFMLMSFFLSGSETALTAVNKMKLKTRAENHDHKSVKLLKLVSKPDELITAILIGNNIANIMLPTLVTIIAIKYGLHVGLATGILTAVLIIFCEVLPKSIAASLSDKVAYAVFPMINLLLIILKPLTFLLSRFTRAIIKIFTKNQLSLISVSREELITMVDLAGIEGTFRNEETKTIKGVIDFYRLDVQAVLKTPRIEMEGIPYGSTFEKAREIVLENKYSRYPVYKGNMDEIIGVFHSKLLLAWSLNPEKSLDHYMDHDPLFAFEFHSIEKVFKLMIRERKHMAIVLDEYKGTKGLITLEDIFESMLGQEIEDETDEGYKMLPLEGESHSVNNLREKLV</sequence>
<dbReference type="EMBL" id="WBOS01000007">
    <property type="protein sequence ID" value="KAB2333342.1"/>
    <property type="molecule type" value="Genomic_DNA"/>
</dbReference>
<evidence type="ECO:0000313" key="13">
    <source>
        <dbReference type="EMBL" id="KAB2333342.1"/>
    </source>
</evidence>
<feature type="signal peptide" evidence="10">
    <location>
        <begin position="1"/>
        <end position="17"/>
    </location>
</feature>
<dbReference type="PROSITE" id="PS51371">
    <property type="entry name" value="CBS"/>
    <property type="match status" value="1"/>
</dbReference>
<name>A0A6L3V4I3_9BACI</name>
<evidence type="ECO:0000313" key="14">
    <source>
        <dbReference type="Proteomes" id="UP000481030"/>
    </source>
</evidence>
<feature type="transmembrane region" description="Helical" evidence="9">
    <location>
        <begin position="115"/>
        <end position="136"/>
    </location>
</feature>
<gene>
    <name evidence="13" type="ORF">F7731_15930</name>
</gene>
<keyword evidence="6 8" id="KW-0472">Membrane</keyword>
<evidence type="ECO:0000256" key="5">
    <source>
        <dbReference type="ARBA" id="ARBA00023122"/>
    </source>
</evidence>
<dbReference type="AlphaFoldDB" id="A0A6L3V4I3"/>
<feature type="transmembrane region" description="Helical" evidence="9">
    <location>
        <begin position="84"/>
        <end position="103"/>
    </location>
</feature>
<keyword evidence="4 8" id="KW-1133">Transmembrane helix</keyword>
<organism evidence="13 14">
    <name type="scientific">Cytobacillus depressus</name>
    <dbReference type="NCBI Taxonomy" id="1602942"/>
    <lineage>
        <taxon>Bacteria</taxon>
        <taxon>Bacillati</taxon>
        <taxon>Bacillota</taxon>
        <taxon>Bacilli</taxon>
        <taxon>Bacillales</taxon>
        <taxon>Bacillaceae</taxon>
        <taxon>Cytobacillus</taxon>
    </lineage>
</organism>
<reference evidence="13 14" key="1">
    <citation type="journal article" date="2016" name="Antonie Van Leeuwenhoek">
        <title>Bacillus depressus sp. nov., isolated from soil of a sunflower field.</title>
        <authorList>
            <person name="Wei X."/>
            <person name="Xin D."/>
            <person name="Xin Y."/>
            <person name="Zhang H."/>
            <person name="Wang T."/>
            <person name="Zhang J."/>
        </authorList>
    </citation>
    <scope>NUCLEOTIDE SEQUENCE [LARGE SCALE GENOMIC DNA]</scope>
    <source>
        <strain evidence="13 14">BZ1</strain>
    </source>
</reference>
<dbReference type="Pfam" id="PF01595">
    <property type="entry name" value="CNNM"/>
    <property type="match status" value="1"/>
</dbReference>
<evidence type="ECO:0000259" key="12">
    <source>
        <dbReference type="PROSITE" id="PS51846"/>
    </source>
</evidence>
<keyword evidence="2 8" id="KW-0812">Transmembrane</keyword>
<dbReference type="PANTHER" id="PTHR22777">
    <property type="entry name" value="HEMOLYSIN-RELATED"/>
    <property type="match status" value="1"/>
</dbReference>
<dbReference type="OrthoDB" id="9798188at2"/>
<keyword evidence="14" id="KW-1185">Reference proteome</keyword>
<feature type="domain" description="CBS" evidence="11">
    <location>
        <begin position="263"/>
        <end position="321"/>
    </location>
</feature>
<evidence type="ECO:0000259" key="11">
    <source>
        <dbReference type="PROSITE" id="PS51371"/>
    </source>
</evidence>
<evidence type="ECO:0000256" key="4">
    <source>
        <dbReference type="ARBA" id="ARBA00022989"/>
    </source>
</evidence>
<dbReference type="InterPro" id="IPR044751">
    <property type="entry name" value="Ion_transp-like_CBS"/>
</dbReference>
<evidence type="ECO:0000256" key="10">
    <source>
        <dbReference type="SAM" id="SignalP"/>
    </source>
</evidence>
<dbReference type="InterPro" id="IPR002550">
    <property type="entry name" value="CNNM"/>
</dbReference>
<dbReference type="Gene3D" id="3.10.580.10">
    <property type="entry name" value="CBS-domain"/>
    <property type="match status" value="1"/>
</dbReference>
<dbReference type="GO" id="GO:0005886">
    <property type="term" value="C:plasma membrane"/>
    <property type="evidence" value="ECO:0007669"/>
    <property type="project" value="TreeGrafter"/>
</dbReference>
<dbReference type="Proteomes" id="UP000481030">
    <property type="component" value="Unassembled WGS sequence"/>
</dbReference>
<comment type="caution">
    <text evidence="13">The sequence shown here is derived from an EMBL/GenBank/DDBJ whole genome shotgun (WGS) entry which is preliminary data.</text>
</comment>
<feature type="chain" id="PRO_5039534081" evidence="10">
    <location>
        <begin position="18"/>
        <end position="346"/>
    </location>
</feature>
<accession>A0A6L3V4I3</accession>
<evidence type="ECO:0000256" key="9">
    <source>
        <dbReference type="SAM" id="Phobius"/>
    </source>
</evidence>
<evidence type="ECO:0000256" key="6">
    <source>
        <dbReference type="ARBA" id="ARBA00023136"/>
    </source>
</evidence>
<evidence type="ECO:0000256" key="7">
    <source>
        <dbReference type="PROSITE-ProRule" id="PRU00703"/>
    </source>
</evidence>
<keyword evidence="5 7" id="KW-0129">CBS domain</keyword>
<comment type="subcellular location">
    <subcellularLocation>
        <location evidence="1">Membrane</location>
        <topology evidence="1">Multi-pass membrane protein</topology>
    </subcellularLocation>
</comment>
<keyword evidence="3" id="KW-0677">Repeat</keyword>
<evidence type="ECO:0000256" key="8">
    <source>
        <dbReference type="PROSITE-ProRule" id="PRU01193"/>
    </source>
</evidence>
<evidence type="ECO:0000256" key="1">
    <source>
        <dbReference type="ARBA" id="ARBA00004141"/>
    </source>
</evidence>
<dbReference type="InterPro" id="IPR000644">
    <property type="entry name" value="CBS_dom"/>
</dbReference>
<proteinExistence type="predicted"/>
<protein>
    <submittedName>
        <fullName evidence="13">DUF21 domain-containing protein</fullName>
    </submittedName>
</protein>
<feature type="transmembrane region" description="Helical" evidence="9">
    <location>
        <begin position="54"/>
        <end position="77"/>
    </location>
</feature>
<dbReference type="CDD" id="cd04590">
    <property type="entry name" value="CBS_pair_CorC_HlyC_assoc"/>
    <property type="match status" value="1"/>
</dbReference>
<dbReference type="RefSeq" id="WP_151535766.1">
    <property type="nucleotide sequence ID" value="NZ_WBOS01000007.1"/>
</dbReference>
<dbReference type="SUPFAM" id="SSF54631">
    <property type="entry name" value="CBS-domain pair"/>
    <property type="match status" value="1"/>
</dbReference>
<feature type="domain" description="CNNM transmembrane" evidence="12">
    <location>
        <begin position="1"/>
        <end position="179"/>
    </location>
</feature>
<evidence type="ECO:0000256" key="3">
    <source>
        <dbReference type="ARBA" id="ARBA00022737"/>
    </source>
</evidence>
<keyword evidence="10" id="KW-0732">Signal</keyword>
<dbReference type="Pfam" id="PF00571">
    <property type="entry name" value="CBS"/>
    <property type="match status" value="1"/>
</dbReference>
<dbReference type="PROSITE" id="PS51846">
    <property type="entry name" value="CNNM"/>
    <property type="match status" value="1"/>
</dbReference>